<comment type="caution">
    <text evidence="9">The sequence shown here is derived from an EMBL/GenBank/DDBJ whole genome shotgun (WGS) entry which is preliminary data.</text>
</comment>
<dbReference type="PANTHER" id="PTHR10534">
    <property type="entry name" value="PYRIDOXAL KINASE"/>
    <property type="match status" value="1"/>
</dbReference>
<sequence length="96" mass="11165">YKVIKGQILKSEELHDLYEGLKANELLNYTHVLTGYVGNETFLTKLAEIIQDLKQINPDTFVGMYLLQFNCWVVFHIYIVVDHNKDLPELVILVID</sequence>
<accession>A0A4Y2X220</accession>
<evidence type="ECO:0000313" key="11">
    <source>
        <dbReference type="Proteomes" id="UP000499080"/>
    </source>
</evidence>
<dbReference type="SUPFAM" id="SSF53613">
    <property type="entry name" value="Ribokinase-like"/>
    <property type="match status" value="1"/>
</dbReference>
<organism evidence="9 11">
    <name type="scientific">Araneus ventricosus</name>
    <name type="common">Orbweaver spider</name>
    <name type="synonym">Epeira ventricosa</name>
    <dbReference type="NCBI Taxonomy" id="182803"/>
    <lineage>
        <taxon>Eukaryota</taxon>
        <taxon>Metazoa</taxon>
        <taxon>Ecdysozoa</taxon>
        <taxon>Arthropoda</taxon>
        <taxon>Chelicerata</taxon>
        <taxon>Arachnida</taxon>
        <taxon>Araneae</taxon>
        <taxon>Araneomorphae</taxon>
        <taxon>Entelegynae</taxon>
        <taxon>Araneoidea</taxon>
        <taxon>Araneidae</taxon>
        <taxon>Araneus</taxon>
    </lineage>
</organism>
<dbReference type="InterPro" id="IPR004625">
    <property type="entry name" value="PyrdxlKinase"/>
</dbReference>
<comment type="similarity">
    <text evidence="1">Belongs to the pyridoxine kinase family.</text>
</comment>
<dbReference type="EMBL" id="BGPR01068124">
    <property type="protein sequence ID" value="GBO42151.1"/>
    <property type="molecule type" value="Genomic_DNA"/>
</dbReference>
<keyword evidence="8" id="KW-1133">Transmembrane helix</keyword>
<dbReference type="PANTHER" id="PTHR10534:SF2">
    <property type="entry name" value="PYRIDOXAL KINASE"/>
    <property type="match status" value="1"/>
</dbReference>
<keyword evidence="6" id="KW-0067">ATP-binding</keyword>
<evidence type="ECO:0000256" key="5">
    <source>
        <dbReference type="ARBA" id="ARBA00022777"/>
    </source>
</evidence>
<dbReference type="InterPro" id="IPR029056">
    <property type="entry name" value="Ribokinase-like"/>
</dbReference>
<evidence type="ECO:0000313" key="9">
    <source>
        <dbReference type="EMBL" id="GBO42147.1"/>
    </source>
</evidence>
<evidence type="ECO:0000256" key="6">
    <source>
        <dbReference type="ARBA" id="ARBA00022840"/>
    </source>
</evidence>
<keyword evidence="11" id="KW-1185">Reference proteome</keyword>
<gene>
    <name evidence="10" type="ORF">AVEN_167966_1</name>
    <name evidence="9" type="ORF">AVEN_32711_1</name>
</gene>
<keyword evidence="8" id="KW-0812">Transmembrane</keyword>
<evidence type="ECO:0000256" key="8">
    <source>
        <dbReference type="SAM" id="Phobius"/>
    </source>
</evidence>
<keyword evidence="5" id="KW-0418">Kinase</keyword>
<keyword evidence="3" id="KW-0808">Transferase</keyword>
<evidence type="ECO:0000256" key="1">
    <source>
        <dbReference type="ARBA" id="ARBA00008805"/>
    </source>
</evidence>
<dbReference type="EC" id="2.7.1.35" evidence="2"/>
<dbReference type="EMBL" id="BGPR01068117">
    <property type="protein sequence ID" value="GBO42147.1"/>
    <property type="molecule type" value="Genomic_DNA"/>
</dbReference>
<evidence type="ECO:0000256" key="7">
    <source>
        <dbReference type="ARBA" id="ARBA00032808"/>
    </source>
</evidence>
<proteinExistence type="inferred from homology"/>
<dbReference type="GO" id="GO:0008478">
    <property type="term" value="F:pyridoxal kinase activity"/>
    <property type="evidence" value="ECO:0007669"/>
    <property type="project" value="UniProtKB-EC"/>
</dbReference>
<keyword evidence="8" id="KW-0472">Membrane</keyword>
<dbReference type="AlphaFoldDB" id="A0A4Y2X220"/>
<keyword evidence="4" id="KW-0547">Nucleotide-binding</keyword>
<dbReference type="OrthoDB" id="2104723at2759"/>
<feature type="transmembrane region" description="Helical" evidence="8">
    <location>
        <begin position="61"/>
        <end position="81"/>
    </location>
</feature>
<evidence type="ECO:0000256" key="3">
    <source>
        <dbReference type="ARBA" id="ARBA00022679"/>
    </source>
</evidence>
<dbReference type="GO" id="GO:0005524">
    <property type="term" value="F:ATP binding"/>
    <property type="evidence" value="ECO:0007669"/>
    <property type="project" value="UniProtKB-KW"/>
</dbReference>
<protein>
    <recommendedName>
        <fullName evidence="2">pyridoxal kinase</fullName>
        <ecNumber evidence="2">2.7.1.35</ecNumber>
    </recommendedName>
    <alternativeName>
        <fullName evidence="7">Pyridoxine kinase</fullName>
    </alternativeName>
</protein>
<name>A0A4Y2X220_ARAVE</name>
<reference evidence="9 11" key="1">
    <citation type="journal article" date="2019" name="Sci. Rep.">
        <title>Orb-weaving spider Araneus ventricosus genome elucidates the spidroin gene catalogue.</title>
        <authorList>
            <person name="Kono N."/>
            <person name="Nakamura H."/>
            <person name="Ohtoshi R."/>
            <person name="Moran D.A.P."/>
            <person name="Shinohara A."/>
            <person name="Yoshida Y."/>
            <person name="Fujiwara M."/>
            <person name="Mori M."/>
            <person name="Tomita M."/>
            <person name="Arakawa K."/>
        </authorList>
    </citation>
    <scope>NUCLEOTIDE SEQUENCE [LARGE SCALE GENOMIC DNA]</scope>
</reference>
<evidence type="ECO:0000256" key="2">
    <source>
        <dbReference type="ARBA" id="ARBA00012104"/>
    </source>
</evidence>
<evidence type="ECO:0000256" key="4">
    <source>
        <dbReference type="ARBA" id="ARBA00022741"/>
    </source>
</evidence>
<dbReference type="GO" id="GO:0005829">
    <property type="term" value="C:cytosol"/>
    <property type="evidence" value="ECO:0007669"/>
    <property type="project" value="TreeGrafter"/>
</dbReference>
<dbReference type="Gene3D" id="3.40.1190.20">
    <property type="match status" value="1"/>
</dbReference>
<dbReference type="GO" id="GO:0009443">
    <property type="term" value="P:pyridoxal 5'-phosphate salvage"/>
    <property type="evidence" value="ECO:0007669"/>
    <property type="project" value="InterPro"/>
</dbReference>
<dbReference type="Proteomes" id="UP000499080">
    <property type="component" value="Unassembled WGS sequence"/>
</dbReference>
<feature type="non-terminal residue" evidence="9">
    <location>
        <position position="1"/>
    </location>
</feature>
<evidence type="ECO:0000313" key="10">
    <source>
        <dbReference type="EMBL" id="GBO42151.1"/>
    </source>
</evidence>